<dbReference type="AlphaFoldDB" id="A0AAW1UUQ9"/>
<evidence type="ECO:0000313" key="3">
    <source>
        <dbReference type="Proteomes" id="UP001431783"/>
    </source>
</evidence>
<organism evidence="2 3">
    <name type="scientific">Henosepilachna vigintioctopunctata</name>
    <dbReference type="NCBI Taxonomy" id="420089"/>
    <lineage>
        <taxon>Eukaryota</taxon>
        <taxon>Metazoa</taxon>
        <taxon>Ecdysozoa</taxon>
        <taxon>Arthropoda</taxon>
        <taxon>Hexapoda</taxon>
        <taxon>Insecta</taxon>
        <taxon>Pterygota</taxon>
        <taxon>Neoptera</taxon>
        <taxon>Endopterygota</taxon>
        <taxon>Coleoptera</taxon>
        <taxon>Polyphaga</taxon>
        <taxon>Cucujiformia</taxon>
        <taxon>Coccinelloidea</taxon>
        <taxon>Coccinellidae</taxon>
        <taxon>Epilachninae</taxon>
        <taxon>Epilachnini</taxon>
        <taxon>Henosepilachna</taxon>
    </lineage>
</organism>
<keyword evidence="3" id="KW-1185">Reference proteome</keyword>
<evidence type="ECO:0000256" key="1">
    <source>
        <dbReference type="SAM" id="MobiDB-lite"/>
    </source>
</evidence>
<gene>
    <name evidence="2" type="ORF">WA026_019137</name>
</gene>
<proteinExistence type="predicted"/>
<feature type="compositionally biased region" description="Polar residues" evidence="1">
    <location>
        <begin position="1"/>
        <end position="15"/>
    </location>
</feature>
<accession>A0AAW1UUQ9</accession>
<name>A0AAW1UUQ9_9CUCU</name>
<sequence>MSTSEYEQPENQTTFELESEELESCPIIQPLSLCCEYCGENQQDDFVRPTSASSGIPTPKSQASRPATGRKSRPETPRPKTPAVQKEADEPFSESSEIPQQYGTECDLAATQAPAELLPQIDSKGCPKSNDVTATPSEIKKDISKPKDLGMLKAELCLEYLKRVI</sequence>
<feature type="region of interest" description="Disordered" evidence="1">
    <location>
        <begin position="1"/>
        <end position="21"/>
    </location>
</feature>
<protein>
    <submittedName>
        <fullName evidence="2">Uncharacterized protein</fullName>
    </submittedName>
</protein>
<evidence type="ECO:0000313" key="2">
    <source>
        <dbReference type="EMBL" id="KAK9886879.1"/>
    </source>
</evidence>
<feature type="region of interest" description="Disordered" evidence="1">
    <location>
        <begin position="45"/>
        <end position="99"/>
    </location>
</feature>
<feature type="compositionally biased region" description="Polar residues" evidence="1">
    <location>
        <begin position="50"/>
        <end position="65"/>
    </location>
</feature>
<reference evidence="2 3" key="1">
    <citation type="submission" date="2023-03" db="EMBL/GenBank/DDBJ databases">
        <title>Genome insight into feeding habits of ladybird beetles.</title>
        <authorList>
            <person name="Li H.-S."/>
            <person name="Huang Y.-H."/>
            <person name="Pang H."/>
        </authorList>
    </citation>
    <scope>NUCLEOTIDE SEQUENCE [LARGE SCALE GENOMIC DNA]</scope>
    <source>
        <strain evidence="2">SYSU_2023b</strain>
        <tissue evidence="2">Whole body</tissue>
    </source>
</reference>
<dbReference type="EMBL" id="JARQZJ010000103">
    <property type="protein sequence ID" value="KAK9886879.1"/>
    <property type="molecule type" value="Genomic_DNA"/>
</dbReference>
<comment type="caution">
    <text evidence="2">The sequence shown here is derived from an EMBL/GenBank/DDBJ whole genome shotgun (WGS) entry which is preliminary data.</text>
</comment>
<dbReference type="Proteomes" id="UP001431783">
    <property type="component" value="Unassembled WGS sequence"/>
</dbReference>